<keyword evidence="1" id="KW-0285">Flavoprotein</keyword>
<dbReference type="GO" id="GO:0046306">
    <property type="term" value="P:alkanesulfonate catabolic process"/>
    <property type="evidence" value="ECO:0007669"/>
    <property type="project" value="InterPro"/>
</dbReference>
<name>A0A365K6S8_9BACL</name>
<evidence type="ECO:0000259" key="4">
    <source>
        <dbReference type="Pfam" id="PF03358"/>
    </source>
</evidence>
<feature type="domain" description="NADPH-dependent FMN reductase-like" evidence="4">
    <location>
        <begin position="3"/>
        <end position="137"/>
    </location>
</feature>
<evidence type="ECO:0000313" key="5">
    <source>
        <dbReference type="EMBL" id="RAZ68346.1"/>
    </source>
</evidence>
<dbReference type="EC" id="1.5.1.38" evidence="5"/>
<dbReference type="RefSeq" id="WP_112232100.1">
    <property type="nucleotide sequence ID" value="NZ_QLZQ01000002.1"/>
</dbReference>
<dbReference type="Pfam" id="PF03358">
    <property type="entry name" value="FMN_red"/>
    <property type="match status" value="1"/>
</dbReference>
<reference evidence="5 6" key="1">
    <citation type="submission" date="2018-06" db="EMBL/GenBank/DDBJ databases">
        <title>The draft genome sequences of strains SCU63 and S1.</title>
        <authorList>
            <person name="Gan L."/>
        </authorList>
    </citation>
    <scope>NUCLEOTIDE SEQUENCE [LARGE SCALE GENOMIC DNA]</scope>
    <source>
        <strain evidence="5 6">S1</strain>
    </source>
</reference>
<dbReference type="EMBL" id="QLZQ01000002">
    <property type="protein sequence ID" value="RAZ68346.1"/>
    <property type="molecule type" value="Genomic_DNA"/>
</dbReference>
<dbReference type="Proteomes" id="UP000251869">
    <property type="component" value="Unassembled WGS sequence"/>
</dbReference>
<evidence type="ECO:0000256" key="1">
    <source>
        <dbReference type="ARBA" id="ARBA00022630"/>
    </source>
</evidence>
<gene>
    <name evidence="5" type="primary">ssuE</name>
    <name evidence="5" type="ORF">DP119_06675</name>
</gene>
<protein>
    <submittedName>
        <fullName evidence="5">FMN reductase (NADPH)</fullName>
        <ecNumber evidence="5">1.5.1.38</ecNumber>
    </submittedName>
</protein>
<comment type="caution">
    <text evidence="5">The sequence shown here is derived from an EMBL/GenBank/DDBJ whole genome shotgun (WGS) entry which is preliminary data.</text>
</comment>
<dbReference type="InterPro" id="IPR029039">
    <property type="entry name" value="Flavoprotein-like_sf"/>
</dbReference>
<evidence type="ECO:0000256" key="2">
    <source>
        <dbReference type="ARBA" id="ARBA00022643"/>
    </source>
</evidence>
<dbReference type="AlphaFoldDB" id="A0A365K6S8"/>
<evidence type="ECO:0000256" key="3">
    <source>
        <dbReference type="ARBA" id="ARBA00023002"/>
    </source>
</evidence>
<dbReference type="InterPro" id="IPR020048">
    <property type="entry name" value="NADPH-dep_FMN_reduc_SsuE"/>
</dbReference>
<dbReference type="NCBIfam" id="TIGR03567">
    <property type="entry name" value="FMN_reduc_SsuE"/>
    <property type="match status" value="1"/>
</dbReference>
<keyword evidence="2" id="KW-0288">FMN</keyword>
<dbReference type="Gene3D" id="3.40.50.360">
    <property type="match status" value="1"/>
</dbReference>
<organism evidence="5 6">
    <name type="scientific">Planococcus maitriensis</name>
    <dbReference type="NCBI Taxonomy" id="221799"/>
    <lineage>
        <taxon>Bacteria</taxon>
        <taxon>Bacillati</taxon>
        <taxon>Bacillota</taxon>
        <taxon>Bacilli</taxon>
        <taxon>Bacillales</taxon>
        <taxon>Caryophanaceae</taxon>
        <taxon>Planococcus</taxon>
    </lineage>
</organism>
<proteinExistence type="predicted"/>
<sequence length="177" mass="19009">MSNILLISGSPSAHSRSDLVLRAAGNRLSHDTAYVSVQDVPAADLAGANFNSTEIQHIQRQIQEADGIIIASPVYKAAYSGVLKALLDLLPSDAFRDKPVLPLMTGGSANHLLALEYSFKPLLAALKGQTLQGVYIIDDKIDKTQPHAPITDEELSARLDRQLSELTAAIASRKVLL</sequence>
<evidence type="ECO:0000313" key="6">
    <source>
        <dbReference type="Proteomes" id="UP000251869"/>
    </source>
</evidence>
<keyword evidence="6" id="KW-1185">Reference proteome</keyword>
<dbReference type="OrthoDB" id="1643408at2"/>
<dbReference type="GO" id="GO:0052873">
    <property type="term" value="F:FMN reductase (NADPH) activity"/>
    <property type="evidence" value="ECO:0007669"/>
    <property type="project" value="UniProtKB-EC"/>
</dbReference>
<accession>A0A365K6S8</accession>
<dbReference type="PANTHER" id="PTHR43408">
    <property type="entry name" value="FMN REDUCTASE (NADPH)"/>
    <property type="match status" value="1"/>
</dbReference>
<keyword evidence="3 5" id="KW-0560">Oxidoreductase</keyword>
<dbReference type="PANTHER" id="PTHR43408:SF1">
    <property type="entry name" value="FMN REDUCTASE (NADPH)"/>
    <property type="match status" value="1"/>
</dbReference>
<dbReference type="SUPFAM" id="SSF52218">
    <property type="entry name" value="Flavoproteins"/>
    <property type="match status" value="1"/>
</dbReference>
<dbReference type="InterPro" id="IPR005025">
    <property type="entry name" value="FMN_Rdtase-like_dom"/>
</dbReference>
<dbReference type="InterPro" id="IPR051814">
    <property type="entry name" value="NAD(P)H-dep_FMN_reductase"/>
</dbReference>